<dbReference type="Proteomes" id="UP000016923">
    <property type="component" value="Unassembled WGS sequence"/>
</dbReference>
<dbReference type="InterPro" id="IPR004827">
    <property type="entry name" value="bZIP"/>
</dbReference>
<dbReference type="VEuPathDB" id="FungiDB:F503_01842"/>
<feature type="compositionally biased region" description="Polar residues" evidence="2">
    <location>
        <begin position="211"/>
        <end position="233"/>
    </location>
</feature>
<dbReference type="OrthoDB" id="5245385at2759"/>
<dbReference type="eggNOG" id="ENOG502RK2X">
    <property type="taxonomic scope" value="Eukaryota"/>
</dbReference>
<dbReference type="GO" id="GO:0003700">
    <property type="term" value="F:DNA-binding transcription factor activity"/>
    <property type="evidence" value="ECO:0007669"/>
    <property type="project" value="InterPro"/>
</dbReference>
<name>S3BQH3_OPHP1</name>
<feature type="compositionally biased region" description="Low complexity" evidence="2">
    <location>
        <begin position="442"/>
        <end position="453"/>
    </location>
</feature>
<feature type="coiled-coil region" evidence="1">
    <location>
        <begin position="379"/>
        <end position="420"/>
    </location>
</feature>
<accession>S3BQH3</accession>
<keyword evidence="1" id="KW-0175">Coiled coil</keyword>
<gene>
    <name evidence="4" type="ORF">F503_01842</name>
</gene>
<evidence type="ECO:0000256" key="2">
    <source>
        <dbReference type="SAM" id="MobiDB-lite"/>
    </source>
</evidence>
<dbReference type="CDD" id="cd14686">
    <property type="entry name" value="bZIP"/>
    <property type="match status" value="1"/>
</dbReference>
<dbReference type="Gene3D" id="1.20.5.170">
    <property type="match status" value="1"/>
</dbReference>
<feature type="region of interest" description="Disordered" evidence="2">
    <location>
        <begin position="422"/>
        <end position="466"/>
    </location>
</feature>
<dbReference type="SUPFAM" id="SSF57959">
    <property type="entry name" value="Leucine zipper domain"/>
    <property type="match status" value="1"/>
</dbReference>
<dbReference type="PROSITE" id="PS00036">
    <property type="entry name" value="BZIP_BASIC"/>
    <property type="match status" value="1"/>
</dbReference>
<evidence type="ECO:0000313" key="4">
    <source>
        <dbReference type="EMBL" id="EPE03584.1"/>
    </source>
</evidence>
<dbReference type="PROSITE" id="PS50217">
    <property type="entry name" value="BZIP"/>
    <property type="match status" value="1"/>
</dbReference>
<feature type="region of interest" description="Disordered" evidence="2">
    <location>
        <begin position="274"/>
        <end position="318"/>
    </location>
</feature>
<dbReference type="InterPro" id="IPR046347">
    <property type="entry name" value="bZIP_sf"/>
</dbReference>
<evidence type="ECO:0000313" key="5">
    <source>
        <dbReference type="Proteomes" id="UP000016923"/>
    </source>
</evidence>
<feature type="domain" description="BZIP" evidence="3">
    <location>
        <begin position="368"/>
        <end position="421"/>
    </location>
</feature>
<dbReference type="AlphaFoldDB" id="S3BQH3"/>
<feature type="compositionally biased region" description="Polar residues" evidence="2">
    <location>
        <begin position="303"/>
        <end position="316"/>
    </location>
</feature>
<proteinExistence type="predicted"/>
<reference evidence="4 5" key="1">
    <citation type="journal article" date="2013" name="BMC Genomics">
        <title>The genome and transcriptome of the pine saprophyte Ophiostoma piceae, and a comparison with the bark beetle-associated pine pathogen Grosmannia clavigera.</title>
        <authorList>
            <person name="Haridas S."/>
            <person name="Wang Y."/>
            <person name="Lim L."/>
            <person name="Massoumi Alamouti S."/>
            <person name="Jackman S."/>
            <person name="Docking R."/>
            <person name="Robertson G."/>
            <person name="Birol I."/>
            <person name="Bohlmann J."/>
            <person name="Breuil C."/>
        </authorList>
    </citation>
    <scope>NUCLEOTIDE SEQUENCE [LARGE SCALE GENOMIC DNA]</scope>
    <source>
        <strain evidence="4 5">UAMH 11346</strain>
    </source>
</reference>
<evidence type="ECO:0000256" key="1">
    <source>
        <dbReference type="SAM" id="Coils"/>
    </source>
</evidence>
<protein>
    <submittedName>
        <fullName evidence="4">Bzip transcription factor</fullName>
    </submittedName>
</protein>
<evidence type="ECO:0000259" key="3">
    <source>
        <dbReference type="PROSITE" id="PS50217"/>
    </source>
</evidence>
<sequence>MASNHTISGYAAPIPGRQLRNQAGQNYFTPQHRILSTSTPMQPHRLPITTLPSTVPSAMPSTLSSATPLPTPPLTAGFASDFSLPLPPSTPAAYSGFGTSDGFDDVFGTASANVDFGLDMEMDMELEMEMDLARLTRDALPLFRPSTPLKPFTPATAYPALPEATGSRAASLGMSRLNLSTSNNGYSGDGNDDLFGGRDVFFSGDAAMSSPAVSHTGTAVREQSSQGPQTQTYKYPDPVSYASMPPVSAAAAPTPPLLPPPMPFTLPMPTYVPPRPRYGDHLDSPADSPSRRRGLRHEKSMPNLRSPSQAHSQTKIDPNDWRARLRYCEQAPNKSLLEAGMVRLLEFSDTMDERELAERRAANLRFDKIREQRLKDRNNEAAKRSRQRKVARIEAAEQQIASLRRERAQLVSEVASLRRRLASGSAVVTPGQPTGARKLRPSRSMAAKASSRMGDSIEEDISMRGD</sequence>
<feature type="region of interest" description="Disordered" evidence="2">
    <location>
        <begin position="211"/>
        <end position="238"/>
    </location>
</feature>
<keyword evidence="5" id="KW-1185">Reference proteome</keyword>
<organism evidence="4 5">
    <name type="scientific">Ophiostoma piceae (strain UAMH 11346)</name>
    <name type="common">Sap stain fungus</name>
    <dbReference type="NCBI Taxonomy" id="1262450"/>
    <lineage>
        <taxon>Eukaryota</taxon>
        <taxon>Fungi</taxon>
        <taxon>Dikarya</taxon>
        <taxon>Ascomycota</taxon>
        <taxon>Pezizomycotina</taxon>
        <taxon>Sordariomycetes</taxon>
        <taxon>Sordariomycetidae</taxon>
        <taxon>Ophiostomatales</taxon>
        <taxon>Ophiostomataceae</taxon>
        <taxon>Ophiostoma</taxon>
    </lineage>
</organism>
<dbReference type="Pfam" id="PF07716">
    <property type="entry name" value="bZIP_2"/>
    <property type="match status" value="1"/>
</dbReference>
<dbReference type="EMBL" id="KE148166">
    <property type="protein sequence ID" value="EPE03584.1"/>
    <property type="molecule type" value="Genomic_DNA"/>
</dbReference>
<dbReference type="SMART" id="SM00338">
    <property type="entry name" value="BRLZ"/>
    <property type="match status" value="1"/>
</dbReference>
<dbReference type="HOGENOM" id="CLU_586732_0_0_1"/>